<feature type="domain" description="DUF5683" evidence="3">
    <location>
        <begin position="67"/>
        <end position="221"/>
    </location>
</feature>
<feature type="chain" id="PRO_5035328707" description="DUF5683 domain-containing protein" evidence="2">
    <location>
        <begin position="22"/>
        <end position="232"/>
    </location>
</feature>
<dbReference type="Pfam" id="PF18935">
    <property type="entry name" value="DUF5683"/>
    <property type="match status" value="1"/>
</dbReference>
<keyword evidence="2" id="KW-0732">Signal</keyword>
<evidence type="ECO:0000256" key="2">
    <source>
        <dbReference type="SAM" id="SignalP"/>
    </source>
</evidence>
<dbReference type="EMBL" id="WHPF01000012">
    <property type="protein sequence ID" value="NNV57047.1"/>
    <property type="molecule type" value="Genomic_DNA"/>
</dbReference>
<dbReference type="RefSeq" id="WP_171608993.1">
    <property type="nucleotide sequence ID" value="NZ_WHPF01000012.1"/>
</dbReference>
<dbReference type="InterPro" id="IPR043738">
    <property type="entry name" value="DUF5683"/>
</dbReference>
<evidence type="ECO:0000256" key="1">
    <source>
        <dbReference type="SAM" id="Phobius"/>
    </source>
</evidence>
<accession>A0A8J8JSJ2</accession>
<organism evidence="4 5">
    <name type="scientific">Limnovirga soli</name>
    <dbReference type="NCBI Taxonomy" id="2656915"/>
    <lineage>
        <taxon>Bacteria</taxon>
        <taxon>Pseudomonadati</taxon>
        <taxon>Bacteroidota</taxon>
        <taxon>Chitinophagia</taxon>
        <taxon>Chitinophagales</taxon>
        <taxon>Chitinophagaceae</taxon>
        <taxon>Limnovirga</taxon>
    </lineage>
</organism>
<gene>
    <name evidence="4" type="ORF">GD597_16355</name>
</gene>
<comment type="caution">
    <text evidence="4">The sequence shown here is derived from an EMBL/GenBank/DDBJ whole genome shotgun (WGS) entry which is preliminary data.</text>
</comment>
<keyword evidence="1" id="KW-0812">Transmembrane</keyword>
<name>A0A8J8JSJ2_9BACT</name>
<keyword evidence="1" id="KW-0472">Membrane</keyword>
<proteinExistence type="predicted"/>
<dbReference type="Proteomes" id="UP000598971">
    <property type="component" value="Unassembled WGS sequence"/>
</dbReference>
<sequence length="232" mass="25964">MRFITSIISFFLLCICTVGLAQKSNQKKAAALFTDSSGVLIRTDTAIAKTINDSTQNLGDSINAKPKHDPHKATIRSAILPGLGQAYNREYWKIPIVAGAVAIPTATYFYNNKWYKKTRDAYNIVANGETDRYNEIDSKLKDPTTGEPLDAESLQYYRNQFRRDKDYSVLYLLIIWGLNVVDATVFGHLKDFDVSDNLTMNVQPSYIPATKTLGVGLALNLKTPQRKTLPSF</sequence>
<evidence type="ECO:0000313" key="4">
    <source>
        <dbReference type="EMBL" id="NNV57047.1"/>
    </source>
</evidence>
<feature type="transmembrane region" description="Helical" evidence="1">
    <location>
        <begin position="168"/>
        <end position="189"/>
    </location>
</feature>
<feature type="signal peptide" evidence="2">
    <location>
        <begin position="1"/>
        <end position="21"/>
    </location>
</feature>
<dbReference type="AlphaFoldDB" id="A0A8J8JSJ2"/>
<protein>
    <recommendedName>
        <fullName evidence="3">DUF5683 domain-containing protein</fullName>
    </recommendedName>
</protein>
<keyword evidence="1" id="KW-1133">Transmembrane helix</keyword>
<evidence type="ECO:0000313" key="5">
    <source>
        <dbReference type="Proteomes" id="UP000598971"/>
    </source>
</evidence>
<keyword evidence="5" id="KW-1185">Reference proteome</keyword>
<reference evidence="4" key="1">
    <citation type="submission" date="2019-10" db="EMBL/GenBank/DDBJ databases">
        <title>Draft genome sequence of Panacibacter sp. KCS-6.</title>
        <authorList>
            <person name="Yim K.J."/>
        </authorList>
    </citation>
    <scope>NUCLEOTIDE SEQUENCE</scope>
    <source>
        <strain evidence="4">KCS-6</strain>
    </source>
</reference>
<evidence type="ECO:0000259" key="3">
    <source>
        <dbReference type="Pfam" id="PF18935"/>
    </source>
</evidence>